<name>A0A0L1IT87_ASPN3</name>
<accession>A0A0L1IT87</accession>
<keyword evidence="2" id="KW-1185">Reference proteome</keyword>
<proteinExistence type="predicted"/>
<evidence type="ECO:0000313" key="1">
    <source>
        <dbReference type="EMBL" id="KNG82403.1"/>
    </source>
</evidence>
<dbReference type="EMBL" id="JNOM01000348">
    <property type="protein sequence ID" value="KNG82403.1"/>
    <property type="molecule type" value="Genomic_DNA"/>
</dbReference>
<dbReference type="GeneID" id="26811224"/>
<comment type="caution">
    <text evidence="1">The sequence shown here is derived from an EMBL/GenBank/DDBJ whole genome shotgun (WGS) entry which is preliminary data.</text>
</comment>
<sequence>MEPGRNTGEARTPKLAERARRTITRTRGFVHDSRQNLASGARTVGHNVRMAVGRAAERMVDNLHVLFPGLIRHPVGSYLKRAYGEFTVLELRDGVPYRNITAQPESRKIVTSFLRSLRLSYRFIPDVQGEPWYLDVADNINRLVAEAGQMPYPGGDRFQPTLDLWLSRIPFLVNIVQREAGRKIVDSLGFPDAEPLLTMVLPEANQTIRADVTVGDTRYRLQCQVDYVLWYGFKANTDMLLIIITPKAIDEVRFAAPLAAMSLVYHLRKAAGRNAEIYGLYTDARDFYFYHIDNLGRYSTQPYVGGDRRLFYACRMLVKIFGQGYALARAIKLTPGFARMTELQVERTDDTVYDPIHQIMVDLRMPHPHPDVAG</sequence>
<dbReference type="AlphaFoldDB" id="A0A0L1IT87"/>
<gene>
    <name evidence="1" type="ORF">ANOM_009420</name>
</gene>
<dbReference type="Proteomes" id="UP000037505">
    <property type="component" value="Unassembled WGS sequence"/>
</dbReference>
<evidence type="ECO:0000313" key="2">
    <source>
        <dbReference type="Proteomes" id="UP000037505"/>
    </source>
</evidence>
<organism evidence="1 2">
    <name type="scientific">Aspergillus nomiae NRRL (strain ATCC 15546 / NRRL 13137 / CBS 260.88 / M93)</name>
    <dbReference type="NCBI Taxonomy" id="1509407"/>
    <lineage>
        <taxon>Eukaryota</taxon>
        <taxon>Fungi</taxon>
        <taxon>Dikarya</taxon>
        <taxon>Ascomycota</taxon>
        <taxon>Pezizomycotina</taxon>
        <taxon>Eurotiomycetes</taxon>
        <taxon>Eurotiomycetidae</taxon>
        <taxon>Eurotiales</taxon>
        <taxon>Aspergillaceae</taxon>
        <taxon>Aspergillus</taxon>
        <taxon>Aspergillus subgen. Circumdati</taxon>
    </lineage>
</organism>
<dbReference type="RefSeq" id="XP_015403326.1">
    <property type="nucleotide sequence ID" value="XM_015554676.1"/>
</dbReference>
<protein>
    <submittedName>
        <fullName evidence="1">Uncharacterized protein</fullName>
    </submittedName>
</protein>
<dbReference type="OrthoDB" id="2103397at2759"/>
<reference evidence="1 2" key="1">
    <citation type="submission" date="2014-06" db="EMBL/GenBank/DDBJ databases">
        <title>The Genome of the Aflatoxigenic Filamentous Fungus Aspergillus nomius.</title>
        <authorList>
            <person name="Moore M.G."/>
            <person name="Shannon B.M."/>
            <person name="Brian M.M."/>
        </authorList>
    </citation>
    <scope>NUCLEOTIDE SEQUENCE [LARGE SCALE GENOMIC DNA]</scope>
    <source>
        <strain evidence="1 2">NRRL 13137</strain>
    </source>
</reference>